<proteinExistence type="predicted"/>
<dbReference type="AlphaFoldDB" id="A0AAV0Y5N1"/>
<dbReference type="EMBL" id="CARXXK010001457">
    <property type="protein sequence ID" value="CAI6376229.1"/>
    <property type="molecule type" value="Genomic_DNA"/>
</dbReference>
<dbReference type="Proteomes" id="UP001160148">
    <property type="component" value="Unassembled WGS sequence"/>
</dbReference>
<protein>
    <submittedName>
        <fullName evidence="1">Uncharacterized protein</fullName>
    </submittedName>
</protein>
<sequence>MPPDKKPSYHTTNRKFANENRTLMNRQKATRQITTRHKATCKRQKAIRQNTIIIIRQEATRQKTIIPHYQPYKYGNIIVLIR</sequence>
<accession>A0AAV0Y5N1</accession>
<keyword evidence="2" id="KW-1185">Reference proteome</keyword>
<name>A0AAV0Y5N1_9HEMI</name>
<gene>
    <name evidence="1" type="ORF">MEUPH1_LOCUS29624</name>
</gene>
<organism evidence="1 2">
    <name type="scientific">Macrosiphum euphorbiae</name>
    <name type="common">potato aphid</name>
    <dbReference type="NCBI Taxonomy" id="13131"/>
    <lineage>
        <taxon>Eukaryota</taxon>
        <taxon>Metazoa</taxon>
        <taxon>Ecdysozoa</taxon>
        <taxon>Arthropoda</taxon>
        <taxon>Hexapoda</taxon>
        <taxon>Insecta</taxon>
        <taxon>Pterygota</taxon>
        <taxon>Neoptera</taxon>
        <taxon>Paraneoptera</taxon>
        <taxon>Hemiptera</taxon>
        <taxon>Sternorrhyncha</taxon>
        <taxon>Aphidomorpha</taxon>
        <taxon>Aphidoidea</taxon>
        <taxon>Aphididae</taxon>
        <taxon>Macrosiphini</taxon>
        <taxon>Macrosiphum</taxon>
    </lineage>
</organism>
<evidence type="ECO:0000313" key="2">
    <source>
        <dbReference type="Proteomes" id="UP001160148"/>
    </source>
</evidence>
<comment type="caution">
    <text evidence="1">The sequence shown here is derived from an EMBL/GenBank/DDBJ whole genome shotgun (WGS) entry which is preliminary data.</text>
</comment>
<reference evidence="1 2" key="1">
    <citation type="submission" date="2023-01" db="EMBL/GenBank/DDBJ databases">
        <authorList>
            <person name="Whitehead M."/>
        </authorList>
    </citation>
    <scope>NUCLEOTIDE SEQUENCE [LARGE SCALE GENOMIC DNA]</scope>
</reference>
<evidence type="ECO:0000313" key="1">
    <source>
        <dbReference type="EMBL" id="CAI6376229.1"/>
    </source>
</evidence>